<evidence type="ECO:0000256" key="4">
    <source>
        <dbReference type="ARBA" id="ARBA00022692"/>
    </source>
</evidence>
<organism evidence="8 9">
    <name type="scientific">Brucella pseudogrignonensis</name>
    <dbReference type="NCBI Taxonomy" id="419475"/>
    <lineage>
        <taxon>Bacteria</taxon>
        <taxon>Pseudomonadati</taxon>
        <taxon>Pseudomonadota</taxon>
        <taxon>Alphaproteobacteria</taxon>
        <taxon>Hyphomicrobiales</taxon>
        <taxon>Brucellaceae</taxon>
        <taxon>Brucella/Ochrobactrum group</taxon>
        <taxon>Brucella</taxon>
    </lineage>
</organism>
<accession>A0A1A9FT74</accession>
<keyword evidence="5 7" id="KW-1133">Transmembrane helix</keyword>
<dbReference type="AlphaFoldDB" id="A0A1A9FT74"/>
<reference evidence="8 9" key="1">
    <citation type="submission" date="2017-07" db="EMBL/GenBank/DDBJ databases">
        <title>Phylogenetic study on the rhizospheric bacterium Ochrobactrum sp. A44.</title>
        <authorList>
            <person name="Krzyzanowska D.M."/>
            <person name="Ossowicki A."/>
            <person name="Rajewska M."/>
            <person name="Maciag T."/>
            <person name="Kaczynski Z."/>
            <person name="Czerwicka M."/>
            <person name="Jafra S."/>
        </authorList>
    </citation>
    <scope>NUCLEOTIDE SEQUENCE [LARGE SCALE GENOMIC DNA]</scope>
    <source>
        <strain evidence="8 9">CCUG 30717</strain>
    </source>
</reference>
<protein>
    <submittedName>
        <fullName evidence="8">Major Facilitator Superfamily protein</fullName>
    </submittedName>
</protein>
<dbReference type="GO" id="GO:0022857">
    <property type="term" value="F:transmembrane transporter activity"/>
    <property type="evidence" value="ECO:0007669"/>
    <property type="project" value="InterPro"/>
</dbReference>
<dbReference type="RefSeq" id="WP_007880666.1">
    <property type="nucleotide sequence ID" value="NZ_CP015776.1"/>
</dbReference>
<evidence type="ECO:0000256" key="1">
    <source>
        <dbReference type="ARBA" id="ARBA00004141"/>
    </source>
</evidence>
<sequence>MPDAKASSLLRILVAAGGIYTAQSLVGGLTFMGIPAVLRADNVALDKISLVSLVMLVWALKFLWAPTLERLRILPNGRRRSRGIMVCGEVITAALLVALGFTGAASFTMIIALLLLLAVASATIDIACDAFIIEQLAQDSRGPGNVAQVGGGYLGLIFGSGLFVTTVALHGWLAACILLACLVILMSLPMLLTREAPVAPIAMASMPSLVDAFQRVDIRTGLVLAVVFEMSGRLTQSLTGPFLVDAGVPLSLLGMLNGLGGVTAGICGAALGGWIVHRRGPVKAVFSIAAAHVIALCSVALIVALGIRHLPLLVTLFMIETAVMAAGFVAIYARLMGLVSPSQPGVDFTLFQSASAIAAALFGTGGGLLAHQAGYAASFVMSAALSMLTPPLLIILERRLTKGTAA</sequence>
<feature type="transmembrane region" description="Helical" evidence="7">
    <location>
        <begin position="250"/>
        <end position="272"/>
    </location>
</feature>
<comment type="subcellular location">
    <subcellularLocation>
        <location evidence="1">Membrane</location>
        <topology evidence="1">Multi-pass membrane protein</topology>
    </subcellularLocation>
</comment>
<proteinExistence type="inferred from homology"/>
<evidence type="ECO:0000256" key="5">
    <source>
        <dbReference type="ARBA" id="ARBA00022989"/>
    </source>
</evidence>
<dbReference type="KEGG" id="ops:A8A54_20055"/>
<comment type="similarity">
    <text evidence="2">Belongs to the major facilitator superfamily.</text>
</comment>
<evidence type="ECO:0000313" key="9">
    <source>
        <dbReference type="Proteomes" id="UP000216188"/>
    </source>
</evidence>
<dbReference type="OrthoDB" id="9787815at2"/>
<dbReference type="InterPro" id="IPR004752">
    <property type="entry name" value="AmpG_permease/AT-1"/>
</dbReference>
<keyword evidence="9" id="KW-1185">Reference proteome</keyword>
<evidence type="ECO:0000313" key="8">
    <source>
        <dbReference type="EMBL" id="OYR22398.1"/>
    </source>
</evidence>
<dbReference type="PANTHER" id="PTHR12778">
    <property type="entry name" value="SOLUTE CARRIER FAMILY 33 ACETYL-COA TRANSPORTER -RELATED"/>
    <property type="match status" value="1"/>
</dbReference>
<dbReference type="SUPFAM" id="SSF103473">
    <property type="entry name" value="MFS general substrate transporter"/>
    <property type="match status" value="1"/>
</dbReference>
<feature type="transmembrane region" description="Helical" evidence="7">
    <location>
        <begin position="375"/>
        <end position="396"/>
    </location>
</feature>
<dbReference type="Proteomes" id="UP000216188">
    <property type="component" value="Unassembled WGS sequence"/>
</dbReference>
<keyword evidence="6 7" id="KW-0472">Membrane</keyword>
<dbReference type="InterPro" id="IPR036259">
    <property type="entry name" value="MFS_trans_sf"/>
</dbReference>
<feature type="transmembrane region" description="Helical" evidence="7">
    <location>
        <begin position="12"/>
        <end position="38"/>
    </location>
</feature>
<dbReference type="EMBL" id="NNRM01000044">
    <property type="protein sequence ID" value="OYR22398.1"/>
    <property type="molecule type" value="Genomic_DNA"/>
</dbReference>
<evidence type="ECO:0000256" key="2">
    <source>
        <dbReference type="ARBA" id="ARBA00008335"/>
    </source>
</evidence>
<keyword evidence="3" id="KW-0813">Transport</keyword>
<dbReference type="GO" id="GO:0016020">
    <property type="term" value="C:membrane"/>
    <property type="evidence" value="ECO:0007669"/>
    <property type="project" value="UniProtKB-SubCell"/>
</dbReference>
<feature type="transmembrane region" description="Helical" evidence="7">
    <location>
        <begin position="84"/>
        <end position="104"/>
    </location>
</feature>
<feature type="transmembrane region" description="Helical" evidence="7">
    <location>
        <begin position="313"/>
        <end position="333"/>
    </location>
</feature>
<gene>
    <name evidence="8" type="ORF">CEV34_4230</name>
</gene>
<comment type="caution">
    <text evidence="8">The sequence shown here is derived from an EMBL/GenBank/DDBJ whole genome shotgun (WGS) entry which is preliminary data.</text>
</comment>
<keyword evidence="4 7" id="KW-0812">Transmembrane</keyword>
<feature type="transmembrane region" description="Helical" evidence="7">
    <location>
        <begin position="145"/>
        <end position="165"/>
    </location>
</feature>
<feature type="transmembrane region" description="Helical" evidence="7">
    <location>
        <begin position="345"/>
        <end position="369"/>
    </location>
</feature>
<dbReference type="InterPro" id="IPR011701">
    <property type="entry name" value="MFS"/>
</dbReference>
<feature type="transmembrane region" description="Helical" evidence="7">
    <location>
        <begin position="284"/>
        <end position="307"/>
    </location>
</feature>
<evidence type="ECO:0000256" key="3">
    <source>
        <dbReference type="ARBA" id="ARBA00022448"/>
    </source>
</evidence>
<feature type="transmembrane region" description="Helical" evidence="7">
    <location>
        <begin position="171"/>
        <end position="192"/>
    </location>
</feature>
<evidence type="ECO:0000256" key="7">
    <source>
        <dbReference type="SAM" id="Phobius"/>
    </source>
</evidence>
<dbReference type="Gene3D" id="1.20.1250.20">
    <property type="entry name" value="MFS general substrate transporter like domains"/>
    <property type="match status" value="2"/>
</dbReference>
<evidence type="ECO:0000256" key="6">
    <source>
        <dbReference type="ARBA" id="ARBA00023136"/>
    </source>
</evidence>
<dbReference type="Pfam" id="PF07690">
    <property type="entry name" value="MFS_1"/>
    <property type="match status" value="1"/>
</dbReference>
<name>A0A1A9FT74_9HYPH</name>
<feature type="transmembrane region" description="Helical" evidence="7">
    <location>
        <begin position="44"/>
        <end position="64"/>
    </location>
</feature>
<dbReference type="STRING" id="419475.A8A54_20055"/>
<feature type="transmembrane region" description="Helical" evidence="7">
    <location>
        <begin position="110"/>
        <end position="133"/>
    </location>
</feature>
<dbReference type="PANTHER" id="PTHR12778:SF10">
    <property type="entry name" value="MAJOR FACILITATOR SUPERFAMILY DOMAIN-CONTAINING PROTEIN 3"/>
    <property type="match status" value="1"/>
</dbReference>